<evidence type="ECO:0000259" key="1">
    <source>
        <dbReference type="Pfam" id="PF00462"/>
    </source>
</evidence>
<dbReference type="AlphaFoldDB" id="D8RGY4"/>
<feature type="non-terminal residue" evidence="2">
    <location>
        <position position="164"/>
    </location>
</feature>
<dbReference type="EMBL" id="GL377579">
    <property type="protein sequence ID" value="EFJ28671.1"/>
    <property type="molecule type" value="Genomic_DNA"/>
</dbReference>
<dbReference type="FunCoup" id="D8RGY4">
    <property type="interactions" value="93"/>
</dbReference>
<dbReference type="eggNOG" id="KOG2824">
    <property type="taxonomic scope" value="Eukaryota"/>
</dbReference>
<evidence type="ECO:0000313" key="3">
    <source>
        <dbReference type="Proteomes" id="UP000001514"/>
    </source>
</evidence>
<dbReference type="Proteomes" id="UP000001514">
    <property type="component" value="Unassembled WGS sequence"/>
</dbReference>
<dbReference type="InterPro" id="IPR002109">
    <property type="entry name" value="Glutaredoxin"/>
</dbReference>
<dbReference type="InterPro" id="IPR036249">
    <property type="entry name" value="Thioredoxin-like_sf"/>
</dbReference>
<dbReference type="Gene3D" id="3.40.30.10">
    <property type="entry name" value="Glutaredoxin"/>
    <property type="match status" value="1"/>
</dbReference>
<gene>
    <name evidence="2" type="ORF">SELMODRAFT_15619</name>
</gene>
<dbReference type="PANTHER" id="PTHR45669">
    <property type="entry name" value="GLUTAREDOXIN DOMAIN-CONTAINING CYSTEINE-RICH PROTEIN CG12206-RELATED"/>
    <property type="match status" value="1"/>
</dbReference>
<accession>D8RGY4</accession>
<feature type="non-terminal residue" evidence="2">
    <location>
        <position position="1"/>
    </location>
</feature>
<dbReference type="STRING" id="88036.D8RGY4"/>
<dbReference type="Pfam" id="PF00462">
    <property type="entry name" value="Glutaredoxin"/>
    <property type="match status" value="1"/>
</dbReference>
<dbReference type="Pfam" id="PF23733">
    <property type="entry name" value="GRXCR1-2_C"/>
    <property type="match status" value="1"/>
</dbReference>
<evidence type="ECO:0000313" key="2">
    <source>
        <dbReference type="EMBL" id="EFJ28671.1"/>
    </source>
</evidence>
<sequence>LLERFDRKCPPGGENRVVLYVTSLQGIRKTHELCRAVRTILEVNFARIDERDVAMHAEFRRELRDLVGAAPVPRLFIKGRHIGGGEEVMALNESGVLRELLEGIPKERVKRSCEGCGGARFIPCVECGGSCKLLVGDGDGDGSGQAIVRCWDCNENGLVRCPIC</sequence>
<organism evidence="3">
    <name type="scientific">Selaginella moellendorffii</name>
    <name type="common">Spikemoss</name>
    <dbReference type="NCBI Taxonomy" id="88036"/>
    <lineage>
        <taxon>Eukaryota</taxon>
        <taxon>Viridiplantae</taxon>
        <taxon>Streptophyta</taxon>
        <taxon>Embryophyta</taxon>
        <taxon>Tracheophyta</taxon>
        <taxon>Lycopodiopsida</taxon>
        <taxon>Selaginellales</taxon>
        <taxon>Selaginellaceae</taxon>
        <taxon>Selaginella</taxon>
    </lineage>
</organism>
<dbReference type="HOGENOM" id="CLU_029893_3_2_1"/>
<feature type="domain" description="Glutaredoxin" evidence="1">
    <location>
        <begin position="17"/>
        <end position="82"/>
    </location>
</feature>
<dbReference type="OMA" id="DPAFVCA"/>
<dbReference type="PROSITE" id="PS51354">
    <property type="entry name" value="GLUTAREDOXIN_2"/>
    <property type="match status" value="1"/>
</dbReference>
<dbReference type="SUPFAM" id="SSF52833">
    <property type="entry name" value="Thioredoxin-like"/>
    <property type="match status" value="1"/>
</dbReference>
<keyword evidence="3" id="KW-1185">Reference proteome</keyword>
<dbReference type="PANTHER" id="PTHR45669:SF22">
    <property type="entry name" value="GLUTAREDOXIN DOMAIN-CONTAINING CYSTEINE-RICH PROTEIN CG12206-RELATED"/>
    <property type="match status" value="1"/>
</dbReference>
<reference evidence="2 3" key="1">
    <citation type="journal article" date="2011" name="Science">
        <title>The Selaginella genome identifies genetic changes associated with the evolution of vascular plants.</title>
        <authorList>
            <person name="Banks J.A."/>
            <person name="Nishiyama T."/>
            <person name="Hasebe M."/>
            <person name="Bowman J.L."/>
            <person name="Gribskov M."/>
            <person name="dePamphilis C."/>
            <person name="Albert V.A."/>
            <person name="Aono N."/>
            <person name="Aoyama T."/>
            <person name="Ambrose B.A."/>
            <person name="Ashton N.W."/>
            <person name="Axtell M.J."/>
            <person name="Barker E."/>
            <person name="Barker M.S."/>
            <person name="Bennetzen J.L."/>
            <person name="Bonawitz N.D."/>
            <person name="Chapple C."/>
            <person name="Cheng C."/>
            <person name="Correa L.G."/>
            <person name="Dacre M."/>
            <person name="DeBarry J."/>
            <person name="Dreyer I."/>
            <person name="Elias M."/>
            <person name="Engstrom E.M."/>
            <person name="Estelle M."/>
            <person name="Feng L."/>
            <person name="Finet C."/>
            <person name="Floyd S.K."/>
            <person name="Frommer W.B."/>
            <person name="Fujita T."/>
            <person name="Gramzow L."/>
            <person name="Gutensohn M."/>
            <person name="Harholt J."/>
            <person name="Hattori M."/>
            <person name="Heyl A."/>
            <person name="Hirai T."/>
            <person name="Hiwatashi Y."/>
            <person name="Ishikawa M."/>
            <person name="Iwata M."/>
            <person name="Karol K.G."/>
            <person name="Koehler B."/>
            <person name="Kolukisaoglu U."/>
            <person name="Kubo M."/>
            <person name="Kurata T."/>
            <person name="Lalonde S."/>
            <person name="Li K."/>
            <person name="Li Y."/>
            <person name="Litt A."/>
            <person name="Lyons E."/>
            <person name="Manning G."/>
            <person name="Maruyama T."/>
            <person name="Michael T.P."/>
            <person name="Mikami K."/>
            <person name="Miyazaki S."/>
            <person name="Morinaga S."/>
            <person name="Murata T."/>
            <person name="Mueller-Roeber B."/>
            <person name="Nelson D.R."/>
            <person name="Obara M."/>
            <person name="Oguri Y."/>
            <person name="Olmstead R.G."/>
            <person name="Onodera N."/>
            <person name="Petersen B.L."/>
            <person name="Pils B."/>
            <person name="Prigge M."/>
            <person name="Rensing S.A."/>
            <person name="Riano-Pachon D.M."/>
            <person name="Roberts A.W."/>
            <person name="Sato Y."/>
            <person name="Scheller H.V."/>
            <person name="Schulz B."/>
            <person name="Schulz C."/>
            <person name="Shakirov E.V."/>
            <person name="Shibagaki N."/>
            <person name="Shinohara N."/>
            <person name="Shippen D.E."/>
            <person name="Soerensen I."/>
            <person name="Sotooka R."/>
            <person name="Sugimoto N."/>
            <person name="Sugita M."/>
            <person name="Sumikawa N."/>
            <person name="Tanurdzic M."/>
            <person name="Theissen G."/>
            <person name="Ulvskov P."/>
            <person name="Wakazuki S."/>
            <person name="Weng J.K."/>
            <person name="Willats W.W."/>
            <person name="Wipf D."/>
            <person name="Wolf P.G."/>
            <person name="Yang L."/>
            <person name="Zimmer A.D."/>
            <person name="Zhu Q."/>
            <person name="Mitros T."/>
            <person name="Hellsten U."/>
            <person name="Loque D."/>
            <person name="Otillar R."/>
            <person name="Salamov A."/>
            <person name="Schmutz J."/>
            <person name="Shapiro H."/>
            <person name="Lindquist E."/>
            <person name="Lucas S."/>
            <person name="Rokhsar D."/>
            <person name="Grigoriev I.V."/>
        </authorList>
    </citation>
    <scope>NUCLEOTIDE SEQUENCE [LARGE SCALE GENOMIC DNA]</scope>
</reference>
<dbReference type="InParanoid" id="D8RGY4"/>
<name>D8RGY4_SELML</name>
<protein>
    <recommendedName>
        <fullName evidence="1">Glutaredoxin domain-containing protein</fullName>
    </recommendedName>
</protein>
<dbReference type="Gramene" id="EFJ28671">
    <property type="protein sequence ID" value="EFJ28671"/>
    <property type="gene ID" value="SELMODRAFT_15619"/>
</dbReference>
<dbReference type="KEGG" id="smo:SELMODRAFT_15619"/>
<proteinExistence type="predicted"/>